<accession>A0A2S4PXR7</accession>
<dbReference type="EMBL" id="PEDP01000246">
    <property type="protein sequence ID" value="POS86807.1"/>
    <property type="molecule type" value="Genomic_DNA"/>
</dbReference>
<evidence type="ECO:0000256" key="1">
    <source>
        <dbReference type="SAM" id="MobiDB-lite"/>
    </source>
</evidence>
<feature type="compositionally biased region" description="Polar residues" evidence="1">
    <location>
        <begin position="254"/>
        <end position="264"/>
    </location>
</feature>
<feature type="region of interest" description="Disordered" evidence="1">
    <location>
        <begin position="158"/>
        <end position="187"/>
    </location>
</feature>
<dbReference type="Proteomes" id="UP000237438">
    <property type="component" value="Unassembled WGS sequence"/>
</dbReference>
<feature type="region of interest" description="Disordered" evidence="1">
    <location>
        <begin position="27"/>
        <end position="51"/>
    </location>
</feature>
<protein>
    <submittedName>
        <fullName evidence="2">Uncharacterized protein</fullName>
    </submittedName>
</protein>
<dbReference type="AlphaFoldDB" id="A0A2S4PXR7"/>
<dbReference type="OrthoDB" id="3597151at2759"/>
<feature type="compositionally biased region" description="Polar residues" evidence="1">
    <location>
        <begin position="169"/>
        <end position="184"/>
    </location>
</feature>
<comment type="caution">
    <text evidence="2">The sequence shown here is derived from an EMBL/GenBank/DDBJ whole genome shotgun (WGS) entry which is preliminary data.</text>
</comment>
<name>A0A2S4PXR7_9PEZI</name>
<feature type="region of interest" description="Disordered" evidence="1">
    <location>
        <begin position="247"/>
        <end position="279"/>
    </location>
</feature>
<evidence type="ECO:0000313" key="2">
    <source>
        <dbReference type="EMBL" id="POS86807.1"/>
    </source>
</evidence>
<feature type="region of interest" description="Disordered" evidence="1">
    <location>
        <begin position="1"/>
        <end position="20"/>
    </location>
</feature>
<organism evidence="2 3">
    <name type="scientific">Erysiphe pulchra</name>
    <dbReference type="NCBI Taxonomy" id="225359"/>
    <lineage>
        <taxon>Eukaryota</taxon>
        <taxon>Fungi</taxon>
        <taxon>Dikarya</taxon>
        <taxon>Ascomycota</taxon>
        <taxon>Pezizomycotina</taxon>
        <taxon>Leotiomycetes</taxon>
        <taxon>Erysiphales</taxon>
        <taxon>Erysiphaceae</taxon>
        <taxon>Erysiphe</taxon>
    </lineage>
</organism>
<gene>
    <name evidence="2" type="ORF">EPUL_001259</name>
</gene>
<proteinExistence type="predicted"/>
<reference evidence="2 3" key="1">
    <citation type="submission" date="2017-10" db="EMBL/GenBank/DDBJ databases">
        <title>Development of genomic resources for the powdery mildew, Erysiphe pulchra.</title>
        <authorList>
            <person name="Wadl P.A."/>
            <person name="Mack B.M."/>
            <person name="Moore G."/>
            <person name="Beltz S.B."/>
        </authorList>
    </citation>
    <scope>NUCLEOTIDE SEQUENCE [LARGE SCALE GENOMIC DNA]</scope>
    <source>
        <strain evidence="2">Cflorida</strain>
    </source>
</reference>
<evidence type="ECO:0000313" key="3">
    <source>
        <dbReference type="Proteomes" id="UP000237438"/>
    </source>
</evidence>
<sequence length="399" mass="44056">MHHSRRSSEENQNIARINYVRSSPTTSLSLLPSRKINSKYSDHSTSLDSERSDYIETAPYTILSSSPEESSEGLSNSLGSEFSQASWHYVINAPAGQKNRLYLDTDTPLSISKFQYYNRESFNTGVMNLVQQEPDRPIGGNRPLQSTLPYLSMTSASHLKPPRKEVYTPSGSSRMSTESVSKSQSKFHDPFRDKYSIKTTAAPGTLSYGREFHMNEKSSKLSLCEANSMKKESEPTSSPIPVILHKPANDPDAITNSQAMTSQETNDESSTKFNEGSSPVPVLETFPLSTSNAPLTSISEVFTEIVPTQETTAPLESAIPVNEISLPIAPQVLAVATQELPNGKKGKKTLRKGYRMTRRVFMRKGILKILVGRKLAGPAKDLIKKSSEGVEIMEETLVL</sequence>
<keyword evidence="3" id="KW-1185">Reference proteome</keyword>